<dbReference type="OrthoDB" id="10260355at2759"/>
<dbReference type="GO" id="GO:0097237">
    <property type="term" value="P:cellular response to toxic substance"/>
    <property type="evidence" value="ECO:0007669"/>
    <property type="project" value="UniProtKB-ARBA"/>
</dbReference>
<reference evidence="5 6" key="1">
    <citation type="submission" date="2017-10" db="EMBL/GenBank/DDBJ databases">
        <title>Development of genomic resources for the powdery mildew, Erysiphe pulchra.</title>
        <authorList>
            <person name="Wadl P.A."/>
            <person name="Mack B.M."/>
            <person name="Moore G."/>
            <person name="Beltz S.B."/>
        </authorList>
    </citation>
    <scope>NUCLEOTIDE SEQUENCE [LARGE SCALE GENOMIC DNA]</scope>
    <source>
        <strain evidence="5">Cflorida</strain>
    </source>
</reference>
<feature type="domain" description="FAD/NAD(P)-binding" evidence="4">
    <location>
        <begin position="44"/>
        <end position="347"/>
    </location>
</feature>
<evidence type="ECO:0000313" key="5">
    <source>
        <dbReference type="EMBL" id="POS82693.1"/>
    </source>
</evidence>
<dbReference type="Proteomes" id="UP000237438">
    <property type="component" value="Unassembled WGS sequence"/>
</dbReference>
<proteinExistence type="inferred from homology"/>
<dbReference type="AlphaFoldDB" id="A0A2S4PKZ4"/>
<dbReference type="InterPro" id="IPR023753">
    <property type="entry name" value="FAD/NAD-binding_dom"/>
</dbReference>
<evidence type="ECO:0000313" key="6">
    <source>
        <dbReference type="Proteomes" id="UP000237438"/>
    </source>
</evidence>
<dbReference type="Pfam" id="PF07992">
    <property type="entry name" value="Pyr_redox_2"/>
    <property type="match status" value="1"/>
</dbReference>
<comment type="caution">
    <text evidence="5">The sequence shown here is derived from an EMBL/GenBank/DDBJ whole genome shotgun (WGS) entry which is preliminary data.</text>
</comment>
<dbReference type="InterPro" id="IPR050097">
    <property type="entry name" value="Ferredoxin-NADP_redctase_2"/>
</dbReference>
<name>A0A2S4PKZ4_9PEZI</name>
<comment type="similarity">
    <text evidence="1">Belongs to the class-II pyridine nucleotide-disulfide oxidoreductase family.</text>
</comment>
<keyword evidence="2" id="KW-0285">Flavoprotein</keyword>
<dbReference type="GO" id="GO:0016491">
    <property type="term" value="F:oxidoreductase activity"/>
    <property type="evidence" value="ECO:0007669"/>
    <property type="project" value="UniProtKB-KW"/>
</dbReference>
<dbReference type="STRING" id="225359.A0A2S4PKZ4"/>
<organism evidence="5 6">
    <name type="scientific">Erysiphe pulchra</name>
    <dbReference type="NCBI Taxonomy" id="225359"/>
    <lineage>
        <taxon>Eukaryota</taxon>
        <taxon>Fungi</taxon>
        <taxon>Dikarya</taxon>
        <taxon>Ascomycota</taxon>
        <taxon>Pezizomycotina</taxon>
        <taxon>Leotiomycetes</taxon>
        <taxon>Erysiphales</taxon>
        <taxon>Erysiphaceae</taxon>
        <taxon>Erysiphe</taxon>
    </lineage>
</organism>
<dbReference type="EMBL" id="PEDP01002385">
    <property type="protein sequence ID" value="POS82693.1"/>
    <property type="molecule type" value="Genomic_DNA"/>
</dbReference>
<evidence type="ECO:0000256" key="1">
    <source>
        <dbReference type="ARBA" id="ARBA00009333"/>
    </source>
</evidence>
<dbReference type="Gene3D" id="3.50.50.60">
    <property type="entry name" value="FAD/NAD(P)-binding domain"/>
    <property type="match status" value="2"/>
</dbReference>
<sequence length="395" mass="43505">MSLSIITTLICIVYLFVGNSESHAFSKESSNSSKNDTNLLKIQFDVLIVGGGPAGLSALCSLARVRHSVLLIDSGEYRNAPSRRVHDVIGSDGLHPALFRSRAREQAAQFTSAKLQNGTVRSIIRDKDNSSFITTLSSGEKYTSRKIILATGLKDILPNVPGIEEAWGRGMYWCAWCDGWEHRDQSLGIISPLLGVINSSIQISKLNTDVIAFVNGTDTPENRRLLGEKVPGWEKYLKLIGVKIENRTITAFERLQDGNMFRDEKVSADYDKFRVFLEDGSNITRSSFLASFPKVQRSYLGSDIGVQLIGEKIYVDPTNMKAAPGVWGVGDANSDNSTNVPHALYSGKKAAVSAHFELGNENLIESLNESPITKRSESDLLNEMENGLEDIWDSI</sequence>
<gene>
    <name evidence="5" type="ORF">EPUL_005757</name>
</gene>
<feature type="non-terminal residue" evidence="5">
    <location>
        <position position="395"/>
    </location>
</feature>
<dbReference type="SUPFAM" id="SSF51905">
    <property type="entry name" value="FAD/NAD(P)-binding domain"/>
    <property type="match status" value="1"/>
</dbReference>
<dbReference type="InterPro" id="IPR036188">
    <property type="entry name" value="FAD/NAD-bd_sf"/>
</dbReference>
<accession>A0A2S4PKZ4</accession>
<keyword evidence="6" id="KW-1185">Reference proteome</keyword>
<keyword evidence="3" id="KW-0560">Oxidoreductase</keyword>
<evidence type="ECO:0000256" key="3">
    <source>
        <dbReference type="ARBA" id="ARBA00023002"/>
    </source>
</evidence>
<evidence type="ECO:0000256" key="2">
    <source>
        <dbReference type="ARBA" id="ARBA00022630"/>
    </source>
</evidence>
<protein>
    <recommendedName>
        <fullName evidence="4">FAD/NAD(P)-binding domain-containing protein</fullName>
    </recommendedName>
</protein>
<dbReference type="PRINTS" id="PR00368">
    <property type="entry name" value="FADPNR"/>
</dbReference>
<evidence type="ECO:0000259" key="4">
    <source>
        <dbReference type="Pfam" id="PF07992"/>
    </source>
</evidence>
<dbReference type="PANTHER" id="PTHR48105">
    <property type="entry name" value="THIOREDOXIN REDUCTASE 1-RELATED-RELATED"/>
    <property type="match status" value="1"/>
</dbReference>
<dbReference type="PRINTS" id="PR00469">
    <property type="entry name" value="PNDRDTASEII"/>
</dbReference>